<evidence type="ECO:0000313" key="2">
    <source>
        <dbReference type="Proteomes" id="UP000008281"/>
    </source>
</evidence>
<protein>
    <submittedName>
        <fullName evidence="1">Uncharacterized protein</fullName>
    </submittedName>
</protein>
<gene>
    <name evidence="1" type="ORF">CRE_23627</name>
</gene>
<dbReference type="Proteomes" id="UP000008281">
    <property type="component" value="Unassembled WGS sequence"/>
</dbReference>
<dbReference type="KEGG" id="crq:GCK72_002788"/>
<keyword evidence="2" id="KW-1185">Reference proteome</keyword>
<sequence>MPVIASTDDFTGLSYLIIKKLMVMIQQRPVRLFNLRLIWNELISQHRITKTRGCFYNCLRQEIQPALFQCRDLSIVESSLLFFCTSGKVEETRRDLIANATFDSEGRITRMQLGTTTLEANHDQMDKMKNRFRRAKEAEAEEIQRVRRRETIAIRTAPYPDRSKRRRLT</sequence>
<dbReference type="CTD" id="9806616"/>
<dbReference type="RefSeq" id="XP_003099725.2">
    <property type="nucleotide sequence ID" value="XM_003099677.2"/>
</dbReference>
<proteinExistence type="predicted"/>
<dbReference type="EMBL" id="DS268484">
    <property type="protein sequence ID" value="EFP10333.1"/>
    <property type="molecule type" value="Genomic_DNA"/>
</dbReference>
<accession>E3MVY2</accession>
<dbReference type="HOGENOM" id="CLU_1579974_0_0_1"/>
<reference evidence="1" key="1">
    <citation type="submission" date="2007-07" db="EMBL/GenBank/DDBJ databases">
        <title>PCAP assembly of the Caenorhabditis remanei genome.</title>
        <authorList>
            <consortium name="The Caenorhabditis remanei Sequencing Consortium"/>
            <person name="Wilson R.K."/>
        </authorList>
    </citation>
    <scope>NUCLEOTIDE SEQUENCE [LARGE SCALE GENOMIC DNA]</scope>
    <source>
        <strain evidence="1">PB4641</strain>
    </source>
</reference>
<dbReference type="GeneID" id="9806616"/>
<evidence type="ECO:0000313" key="1">
    <source>
        <dbReference type="EMBL" id="EFP10333.1"/>
    </source>
</evidence>
<dbReference type="AlphaFoldDB" id="E3MVY2"/>
<name>E3MVY2_CAERE</name>
<organism evidence="2">
    <name type="scientific">Caenorhabditis remanei</name>
    <name type="common">Caenorhabditis vulgaris</name>
    <dbReference type="NCBI Taxonomy" id="31234"/>
    <lineage>
        <taxon>Eukaryota</taxon>
        <taxon>Metazoa</taxon>
        <taxon>Ecdysozoa</taxon>
        <taxon>Nematoda</taxon>
        <taxon>Chromadorea</taxon>
        <taxon>Rhabditida</taxon>
        <taxon>Rhabditina</taxon>
        <taxon>Rhabditomorpha</taxon>
        <taxon>Rhabditoidea</taxon>
        <taxon>Rhabditidae</taxon>
        <taxon>Peloderinae</taxon>
        <taxon>Caenorhabditis</taxon>
    </lineage>
</organism>